<dbReference type="Gene3D" id="1.10.10.1620">
    <property type="match status" value="1"/>
</dbReference>
<proteinExistence type="predicted"/>
<dbReference type="PANTHER" id="PTHR10742">
    <property type="entry name" value="FLAVIN MONOAMINE OXIDASE"/>
    <property type="match status" value="1"/>
</dbReference>
<dbReference type="Gene3D" id="3.50.50.60">
    <property type="entry name" value="FAD/NAD(P)-binding domain"/>
    <property type="match status" value="1"/>
</dbReference>
<gene>
    <name evidence="3" type="ORF">Q9L58_009795</name>
</gene>
<comment type="caution">
    <text evidence="3">The sequence shown here is derived from an EMBL/GenBank/DDBJ whole genome shotgun (WGS) entry which is preliminary data.</text>
</comment>
<dbReference type="PANTHER" id="PTHR10742:SF342">
    <property type="entry name" value="AMINE OXIDASE"/>
    <property type="match status" value="1"/>
</dbReference>
<evidence type="ECO:0000259" key="2">
    <source>
        <dbReference type="Pfam" id="PF01593"/>
    </source>
</evidence>
<reference evidence="3 4" key="1">
    <citation type="submission" date="2024-02" db="EMBL/GenBank/DDBJ databases">
        <title>Discinaceae phylogenomics.</title>
        <authorList>
            <person name="Dirks A.C."/>
            <person name="James T.Y."/>
        </authorList>
    </citation>
    <scope>NUCLEOTIDE SEQUENCE [LARGE SCALE GENOMIC DNA]</scope>
    <source>
        <strain evidence="3 4">ACD0624</strain>
    </source>
</reference>
<evidence type="ECO:0000256" key="1">
    <source>
        <dbReference type="SAM" id="MobiDB-lite"/>
    </source>
</evidence>
<evidence type="ECO:0000313" key="3">
    <source>
        <dbReference type="EMBL" id="KAL0631340.1"/>
    </source>
</evidence>
<accession>A0ABR3G5Y4</accession>
<dbReference type="InterPro" id="IPR002937">
    <property type="entry name" value="Amino_oxidase"/>
</dbReference>
<feature type="domain" description="Amine oxidase" evidence="2">
    <location>
        <begin position="142"/>
        <end position="681"/>
    </location>
</feature>
<dbReference type="Gene3D" id="3.90.660.10">
    <property type="match status" value="1"/>
</dbReference>
<dbReference type="EMBL" id="JBBBZM010000262">
    <property type="protein sequence ID" value="KAL0631340.1"/>
    <property type="molecule type" value="Genomic_DNA"/>
</dbReference>
<organism evidence="3 4">
    <name type="scientific">Discina gigas</name>
    <dbReference type="NCBI Taxonomy" id="1032678"/>
    <lineage>
        <taxon>Eukaryota</taxon>
        <taxon>Fungi</taxon>
        <taxon>Dikarya</taxon>
        <taxon>Ascomycota</taxon>
        <taxon>Pezizomycotina</taxon>
        <taxon>Pezizomycetes</taxon>
        <taxon>Pezizales</taxon>
        <taxon>Discinaceae</taxon>
        <taxon>Discina</taxon>
    </lineage>
</organism>
<dbReference type="InterPro" id="IPR050281">
    <property type="entry name" value="Flavin_monoamine_oxidase"/>
</dbReference>
<sequence>MPSTPWPLPLVDNGESLQQLISHEYILRLIDTPEGVPGETPFDMRAPLDYIHERDKITTDDITKQFKRAFAGVIEACEGYKICKEFKIPGMVFNSGIDHVLGPKDRDVTHAQRLLKFSLDEAMNTEEVDKTQFHVGIVGAGMAGLYTAMILKTLAIPYEILEASNRIGGRVYTHRFSNDPGDYYDAGAMRFPDIPIMDRTFRLFRQLGIEKKPYKTENEFRANGPPRREHVHSREYRREQSHRHGDLIPYHFTGENTPSYFNDRLLTIKPSLPCVEKDPYSFSTANGGTVHNSIIARGELEVFDIFTTLRKEFKDNPYPTLKALYDKDKRAVTVRQELIEKMTLKVMYSIGKYDPENNPELLPRSLTLAEKYHVSNWCETKLGSTCSFDEALIESFIHSIYFNYPVPVGPAGDPPAGSQEKNVWWCLNGGADIIAQEMTKNVGENTITKNARVTAIRKHQDPSHRPMRVLLEGNPTERRFSHVITTTTTPCLQVMDLTGVRMQTDQREALRLLRYQSAVKLGVKFSEKWWIAGGINRGGVGKTDRPTRIVVYPSYSLDDGKTSEGVLLACYNSSTDAARLGALFRGSDPTNQQLILNVVLHDLAMMHDIPYKTLRDLVVAHHFHDWGRDEFTVGAWGDFGPGQFSNYFTSLQVPAAGGKLFFAGELTSIYHGWIVAALNSAH</sequence>
<dbReference type="SUPFAM" id="SSF54373">
    <property type="entry name" value="FAD-linked reductases, C-terminal domain"/>
    <property type="match status" value="1"/>
</dbReference>
<feature type="region of interest" description="Disordered" evidence="1">
    <location>
        <begin position="218"/>
        <end position="240"/>
    </location>
</feature>
<dbReference type="Proteomes" id="UP001447188">
    <property type="component" value="Unassembled WGS sequence"/>
</dbReference>
<keyword evidence="4" id="KW-1185">Reference proteome</keyword>
<protein>
    <recommendedName>
        <fullName evidence="2">Amine oxidase domain-containing protein</fullName>
    </recommendedName>
</protein>
<dbReference type="InterPro" id="IPR036188">
    <property type="entry name" value="FAD/NAD-bd_sf"/>
</dbReference>
<name>A0ABR3G5Y4_9PEZI</name>
<dbReference type="SUPFAM" id="SSF51905">
    <property type="entry name" value="FAD/NAD(P)-binding domain"/>
    <property type="match status" value="1"/>
</dbReference>
<dbReference type="Pfam" id="PF01593">
    <property type="entry name" value="Amino_oxidase"/>
    <property type="match status" value="1"/>
</dbReference>
<evidence type="ECO:0000313" key="4">
    <source>
        <dbReference type="Proteomes" id="UP001447188"/>
    </source>
</evidence>